<proteinExistence type="predicted"/>
<feature type="compositionally biased region" description="Basic and acidic residues" evidence="1">
    <location>
        <begin position="108"/>
        <end position="131"/>
    </location>
</feature>
<name>A0ABS4HH65_9BACI</name>
<comment type="caution">
    <text evidence="2">The sequence shown here is derived from an EMBL/GenBank/DDBJ whole genome shotgun (WGS) entry which is preliminary data.</text>
</comment>
<dbReference type="Proteomes" id="UP001519328">
    <property type="component" value="Unassembled WGS sequence"/>
</dbReference>
<evidence type="ECO:0000256" key="1">
    <source>
        <dbReference type="SAM" id="MobiDB-lite"/>
    </source>
</evidence>
<dbReference type="EMBL" id="JAGGKK010000020">
    <property type="protein sequence ID" value="MBP1950256.1"/>
    <property type="molecule type" value="Genomic_DNA"/>
</dbReference>
<accession>A0ABS4HH65</accession>
<evidence type="ECO:0000313" key="3">
    <source>
        <dbReference type="Proteomes" id="UP001519328"/>
    </source>
</evidence>
<evidence type="ECO:0008006" key="4">
    <source>
        <dbReference type="Google" id="ProtNLM"/>
    </source>
</evidence>
<protein>
    <recommendedName>
        <fullName evidence="4">Replication terminator protein</fullName>
    </recommendedName>
</protein>
<sequence length="131" mass="14784">MEHMIDLNKLADGALAEKVNTELERVLENIADPNTEPHKNRTITVSINIHGDETREILNTAVQTKVKLQPSKEVQTKIMMGADEKGNFVGKELRSGVKGQLFLDNEGDVSKDDGEKVEQEEKVLNFREQRK</sequence>
<dbReference type="RefSeq" id="WP_245251749.1">
    <property type="nucleotide sequence ID" value="NZ_JAGGKK010000020.1"/>
</dbReference>
<feature type="region of interest" description="Disordered" evidence="1">
    <location>
        <begin position="104"/>
        <end position="131"/>
    </location>
</feature>
<evidence type="ECO:0000313" key="2">
    <source>
        <dbReference type="EMBL" id="MBP1950256.1"/>
    </source>
</evidence>
<keyword evidence="3" id="KW-1185">Reference proteome</keyword>
<reference evidence="2 3" key="1">
    <citation type="submission" date="2021-03" db="EMBL/GenBank/DDBJ databases">
        <title>Genomic Encyclopedia of Type Strains, Phase IV (KMG-IV): sequencing the most valuable type-strain genomes for metagenomic binning, comparative biology and taxonomic classification.</title>
        <authorList>
            <person name="Goeker M."/>
        </authorList>
    </citation>
    <scope>NUCLEOTIDE SEQUENCE [LARGE SCALE GENOMIC DNA]</scope>
    <source>
        <strain evidence="2 3">DSM 21085</strain>
    </source>
</reference>
<gene>
    <name evidence="2" type="ORF">J2Z82_003213</name>
</gene>
<organism evidence="2 3">
    <name type="scientific">Virgibacillus litoralis</name>
    <dbReference type="NCBI Taxonomy" id="578221"/>
    <lineage>
        <taxon>Bacteria</taxon>
        <taxon>Bacillati</taxon>
        <taxon>Bacillota</taxon>
        <taxon>Bacilli</taxon>
        <taxon>Bacillales</taxon>
        <taxon>Bacillaceae</taxon>
        <taxon>Virgibacillus</taxon>
    </lineage>
</organism>